<dbReference type="GeneCards" id="LOC100134423"/>
<reference evidence="1" key="1">
    <citation type="journal article" date="2013" name="PLoS ONE">
        <title>Direct detection of alternative open reading frames translation products in human significantly expands the proteome.</title>
        <authorList>
            <person name="Vanderperre B."/>
            <person name="Lucier J.-F."/>
            <person name="Motard J."/>
            <person name="Tremblay G."/>
            <person name="Vanderperre S."/>
            <person name="Wisztorski M."/>
            <person name="Salzet M."/>
            <person name="Boisvert F.-M."/>
            <person name="Roucou X."/>
        </authorList>
    </citation>
    <scope>NUCLEOTIDE SEQUENCE</scope>
</reference>
<dbReference type="EMBL" id="HF584469">
    <property type="protein sequence ID" value="CCQ43966.1"/>
    <property type="molecule type" value="Genomic_DNA"/>
</dbReference>
<proteinExistence type="predicted"/>
<name>L8EAW0_HUMAN</name>
<organism evidence="1">
    <name type="scientific">Homo sapiens</name>
    <name type="common">Human</name>
    <dbReference type="NCBI Taxonomy" id="9606"/>
    <lineage>
        <taxon>Eukaryota</taxon>
        <taxon>Metazoa</taxon>
        <taxon>Chordata</taxon>
        <taxon>Craniata</taxon>
        <taxon>Vertebrata</taxon>
        <taxon>Euteleostomi</taxon>
        <taxon>Mammalia</taxon>
        <taxon>Eutheria</taxon>
        <taxon>Euarchontoglires</taxon>
        <taxon>Primates</taxon>
        <taxon>Haplorrhini</taxon>
        <taxon>Catarrhini</taxon>
        <taxon>Hominidae</taxon>
        <taxon>Homo</taxon>
    </lineage>
</organism>
<gene>
    <name evidence="1" type="primary">LOC100134423</name>
</gene>
<dbReference type="EMBL" id="MW194848">
    <property type="protein sequence ID" value="QQO74759.1"/>
    <property type="molecule type" value="Genomic_DNA"/>
</dbReference>
<protein>
    <submittedName>
        <fullName evidence="1">Alternative protein LOC100134423</fullName>
    </submittedName>
    <submittedName>
        <fullName evidence="2">GC1732</fullName>
    </submittedName>
</protein>
<reference evidence="2" key="3">
    <citation type="journal article" date="2022" name="Nat. Commun.">
        <title>Pangenomic analysis of Chinese gastric cancer.</title>
        <authorList>
            <person name="Yu Y."/>
            <person name="Zhang Z."/>
            <person name="Dong X."/>
            <person name="Yang R."/>
            <person name="Duan Z."/>
            <person name="Xiang Z."/>
            <person name="Li J."/>
            <person name="Li G."/>
            <person name="Yan F."/>
            <person name="Xue H."/>
            <person name="Jiao D."/>
            <person name="Lu J."/>
            <person name="Lu H."/>
            <person name="Zhang W."/>
            <person name="Wei Y."/>
            <person name="Fan S."/>
            <person name="Li J."/>
            <person name="Jia J."/>
            <person name="Zhang J."/>
            <person name="Ji J."/>
            <person name="Liu P."/>
            <person name="Lu H."/>
            <person name="Zhao H."/>
            <person name="Chen S."/>
            <person name="Wei C."/>
            <person name="Chen H."/>
            <person name="Zhu Z."/>
        </authorList>
    </citation>
    <scope>NUCLEOTIDE SEQUENCE</scope>
</reference>
<evidence type="ECO:0000313" key="2">
    <source>
        <dbReference type="EMBL" id="QQO74759.1"/>
    </source>
</evidence>
<sequence>MMDGPAVMDSPSEFWFMGFLQQGLSCPRDNTLPAAGLWAECLLRDNTLITQ</sequence>
<dbReference type="AlphaFoldDB" id="L8EAW0"/>
<reference evidence="2" key="2">
    <citation type="submission" date="2020-10" db="EMBL/GenBank/DDBJ databases">
        <authorList>
            <person name="Wei C."/>
            <person name="Yu Y."/>
        </authorList>
    </citation>
    <scope>NUCLEOTIDE SEQUENCE</scope>
</reference>
<accession>L8EAW0</accession>
<evidence type="ECO:0000313" key="1">
    <source>
        <dbReference type="EMBL" id="CCQ43966.1"/>
    </source>
</evidence>